<feature type="transmembrane region" description="Helical" evidence="1">
    <location>
        <begin position="67"/>
        <end position="86"/>
    </location>
</feature>
<protein>
    <submittedName>
        <fullName evidence="3">Plasmid transfer protein</fullName>
    </submittedName>
</protein>
<feature type="transmembrane region" description="Helical" evidence="1">
    <location>
        <begin position="199"/>
        <end position="220"/>
    </location>
</feature>
<reference evidence="3 4" key="1">
    <citation type="submission" date="2021-12" db="EMBL/GenBank/DDBJ databases">
        <title>Genome sequencing of bacteria with rrn-lacking chromosome and rrn-plasmid.</title>
        <authorList>
            <person name="Anda M."/>
            <person name="Iwasaki W."/>
        </authorList>
    </citation>
    <scope>NUCLEOTIDE SEQUENCE [LARGE SCALE GENOMIC DNA]</scope>
    <source>
        <strain evidence="3 4">NBRC 15940</strain>
    </source>
</reference>
<dbReference type="AlphaFoldDB" id="A0AAN4W5C2"/>
<keyword evidence="1" id="KW-0472">Membrane</keyword>
<feature type="transmembrane region" description="Helical" evidence="1">
    <location>
        <begin position="232"/>
        <end position="252"/>
    </location>
</feature>
<evidence type="ECO:0000313" key="4">
    <source>
        <dbReference type="Proteomes" id="UP001310022"/>
    </source>
</evidence>
<dbReference type="Pfam" id="PF07863">
    <property type="entry name" value="CtnDOT_TraJ"/>
    <property type="match status" value="1"/>
</dbReference>
<gene>
    <name evidence="3" type="ORF">PEDI_51740</name>
</gene>
<evidence type="ECO:0000313" key="3">
    <source>
        <dbReference type="EMBL" id="GJM64622.1"/>
    </source>
</evidence>
<sequence>MWSFNEIIDLGFLDFIKEIRDIFGYTELADHARYGQYLAGVFTMLFMAVKSYGMIVGDRQWEIMPLLRPFAIGLVIMNWGAFLALIDVPLRGVSRISEDGFRKKVEQTQTEYQLVMQLTNELGMKMINGAMEVNQNSEQQEQGVFEKLGVSLSKMASLIEGARIMVMGLLKFIPKLWMSGLCHWIYQFCFYGVMFIQQIFLVILGLLGPYAFAISILPGFSDSYIQWISRYISVSLYSLIANIIATVSMFGMNYTNRADIETLQQILGDEEHYISWLFQSDFTFTMPALTMLLGGVMMFAIPPISSWIVSTSGLGNALGNSIKAGQAMKMVAIKAVTGGVA</sequence>
<keyword evidence="4" id="KW-1185">Reference proteome</keyword>
<dbReference type="InterPro" id="IPR012424">
    <property type="entry name" value="Conjugative_transposon_TraJ_C"/>
</dbReference>
<feature type="transmembrane region" description="Helical" evidence="1">
    <location>
        <begin position="282"/>
        <end position="301"/>
    </location>
</feature>
<name>A0AAN4W5C2_9BACT</name>
<dbReference type="EMBL" id="BQKE01000006">
    <property type="protein sequence ID" value="GJM64622.1"/>
    <property type="molecule type" value="Genomic_DNA"/>
</dbReference>
<dbReference type="RefSeq" id="WP_338239685.1">
    <property type="nucleotide sequence ID" value="NZ_BQKE01000006.1"/>
</dbReference>
<evidence type="ECO:0000259" key="2">
    <source>
        <dbReference type="Pfam" id="PF07863"/>
    </source>
</evidence>
<evidence type="ECO:0000256" key="1">
    <source>
        <dbReference type="SAM" id="Phobius"/>
    </source>
</evidence>
<feature type="domain" description="Conjugative transposon TraJ C-terminal" evidence="2">
    <location>
        <begin position="34"/>
        <end position="323"/>
    </location>
</feature>
<proteinExistence type="predicted"/>
<keyword evidence="1" id="KW-1133">Transmembrane helix</keyword>
<keyword evidence="1" id="KW-0812">Transmembrane</keyword>
<feature type="transmembrane region" description="Helical" evidence="1">
    <location>
        <begin position="172"/>
        <end position="193"/>
    </location>
</feature>
<feature type="transmembrane region" description="Helical" evidence="1">
    <location>
        <begin position="37"/>
        <end position="55"/>
    </location>
</feature>
<comment type="caution">
    <text evidence="3">The sequence shown here is derived from an EMBL/GenBank/DDBJ whole genome shotgun (WGS) entry which is preliminary data.</text>
</comment>
<accession>A0AAN4W5C2</accession>
<organism evidence="3 4">
    <name type="scientific">Persicobacter diffluens</name>
    <dbReference type="NCBI Taxonomy" id="981"/>
    <lineage>
        <taxon>Bacteria</taxon>
        <taxon>Pseudomonadati</taxon>
        <taxon>Bacteroidota</taxon>
        <taxon>Cytophagia</taxon>
        <taxon>Cytophagales</taxon>
        <taxon>Persicobacteraceae</taxon>
        <taxon>Persicobacter</taxon>
    </lineage>
</organism>
<dbReference type="Proteomes" id="UP001310022">
    <property type="component" value="Unassembled WGS sequence"/>
</dbReference>